<dbReference type="Pfam" id="PF03663">
    <property type="entry name" value="Glyco_hydro_76"/>
    <property type="match status" value="1"/>
</dbReference>
<evidence type="ECO:0000313" key="2">
    <source>
        <dbReference type="Proteomes" id="UP000198984"/>
    </source>
</evidence>
<dbReference type="Gene3D" id="1.50.10.20">
    <property type="match status" value="1"/>
</dbReference>
<evidence type="ECO:0000313" key="1">
    <source>
        <dbReference type="EMBL" id="SEN43119.1"/>
    </source>
</evidence>
<reference evidence="1 2" key="1">
    <citation type="submission" date="2016-10" db="EMBL/GenBank/DDBJ databases">
        <authorList>
            <person name="de Groot N.N."/>
        </authorList>
    </citation>
    <scope>NUCLEOTIDE SEQUENCE [LARGE SCALE GENOMIC DNA]</scope>
    <source>
        <strain evidence="1 2">DSM 21039</strain>
    </source>
</reference>
<dbReference type="InterPro" id="IPR005198">
    <property type="entry name" value="Glyco_hydro_76"/>
</dbReference>
<dbReference type="Proteomes" id="UP000198984">
    <property type="component" value="Unassembled WGS sequence"/>
</dbReference>
<dbReference type="AlphaFoldDB" id="A0A1H8GH48"/>
<keyword evidence="1" id="KW-0378">Hydrolase</keyword>
<dbReference type="STRING" id="573321.SAMN04488505_110136"/>
<protein>
    <submittedName>
        <fullName evidence="1">Glycosyl hydrolase family 76</fullName>
    </submittedName>
</protein>
<dbReference type="PANTHER" id="PTHR47791:SF4">
    <property type="entry name" value="(PUTATIVE SECRETED PROTEIN)-RELATED"/>
    <property type="match status" value="1"/>
</dbReference>
<dbReference type="SUPFAM" id="SSF48208">
    <property type="entry name" value="Six-hairpin glycosidases"/>
    <property type="match status" value="1"/>
</dbReference>
<proteinExistence type="predicted"/>
<name>A0A1H8GH48_9BACT</name>
<gene>
    <name evidence="1" type="ORF">SAMN04488505_110136</name>
</gene>
<accession>A0A1H8GH48</accession>
<dbReference type="GO" id="GO:0016787">
    <property type="term" value="F:hydrolase activity"/>
    <property type="evidence" value="ECO:0007669"/>
    <property type="project" value="UniProtKB-KW"/>
</dbReference>
<keyword evidence="2" id="KW-1185">Reference proteome</keyword>
<dbReference type="InterPro" id="IPR014512">
    <property type="entry name" value="O_gly_hydro"/>
</dbReference>
<organism evidence="1 2">
    <name type="scientific">Chitinophaga rupis</name>
    <dbReference type="NCBI Taxonomy" id="573321"/>
    <lineage>
        <taxon>Bacteria</taxon>
        <taxon>Pseudomonadati</taxon>
        <taxon>Bacteroidota</taxon>
        <taxon>Chitinophagia</taxon>
        <taxon>Chitinophagales</taxon>
        <taxon>Chitinophagaceae</taxon>
        <taxon>Chitinophaga</taxon>
    </lineage>
</organism>
<dbReference type="PANTHER" id="PTHR47791">
    <property type="entry name" value="MEIOTICALLY UP-REGULATED GENE 191 PROTEIN"/>
    <property type="match status" value="1"/>
</dbReference>
<dbReference type="PIRSF" id="PIRSF021505">
    <property type="entry name" value="O_gly_hdrol"/>
    <property type="match status" value="1"/>
</dbReference>
<sequence length="405" mass="46634">MCIPRRRAVVCILTDIMKRIFFSLVLGGWTITAAAQQLQPAQEYERRAAEMFHRVWTLYRVPQHGLFSEYFPQQHKDSLTYMQDGNVQSKEVSYLWPLSGVASSANIMVRMRGRKAAYLPYVDSAMQAMYQYRDTSRTPAGYQAYPAKFEKVDRYYDDNGLVAIDYAEAYTNTGNPLYLARAKEVFTFIMSGWTNVLDGGVTWLEGHHDQKPACSNGMATLAALKIYGITKEPYYLQQGIRFYEWMNQRLRDSTGLYVNDIKTVTAAINPVYYTYNSGSMLEAAMLLYHFTKEQKYYRDARQTAAAAFTYFGRPEKGLRSEFCDLPWFATVLFRGYVALYEADKDPQYLKAMIARIDHAWDNRDGNGLLNHNWADARDTAGKPKWLLDEACIAELYARIALLDLR</sequence>
<dbReference type="InterPro" id="IPR053169">
    <property type="entry name" value="MUG_Protein"/>
</dbReference>
<dbReference type="GO" id="GO:0005975">
    <property type="term" value="P:carbohydrate metabolic process"/>
    <property type="evidence" value="ECO:0007669"/>
    <property type="project" value="InterPro"/>
</dbReference>
<dbReference type="InterPro" id="IPR008928">
    <property type="entry name" value="6-hairpin_glycosidase_sf"/>
</dbReference>
<dbReference type="EMBL" id="FOBB01000010">
    <property type="protein sequence ID" value="SEN43119.1"/>
    <property type="molecule type" value="Genomic_DNA"/>
</dbReference>